<dbReference type="Proteomes" id="UP001244207">
    <property type="component" value="Unassembled WGS sequence"/>
</dbReference>
<proteinExistence type="predicted"/>
<evidence type="ECO:0000313" key="2">
    <source>
        <dbReference type="EMBL" id="KAK1722365.1"/>
    </source>
</evidence>
<feature type="region of interest" description="Disordered" evidence="1">
    <location>
        <begin position="57"/>
        <end position="100"/>
    </location>
</feature>
<dbReference type="Gene3D" id="3.90.1200.10">
    <property type="match status" value="1"/>
</dbReference>
<evidence type="ECO:0000313" key="3">
    <source>
        <dbReference type="Proteomes" id="UP001244207"/>
    </source>
</evidence>
<dbReference type="RefSeq" id="XP_060362420.1">
    <property type="nucleotide sequence ID" value="XM_060503444.1"/>
</dbReference>
<feature type="compositionally biased region" description="Low complexity" evidence="1">
    <location>
        <begin position="75"/>
        <end position="88"/>
    </location>
</feature>
<dbReference type="InterPro" id="IPR011009">
    <property type="entry name" value="Kinase-like_dom_sf"/>
</dbReference>
<sequence length="448" mass="47774">DDGKVAAFLERNGLHSSAITAAHEFAQATFPGCEVERAPFQGYCSYTLLLRPLPGGATGRRRDSGVEASGGGSVGSQSQSESGTSWKSGGSGGGGGRLIQFRPRRHGIDVEMCGEARGVFGDGIVPGVQELGILEGLDMTMTTNRGGKGKKEGELCAYLLERVGGVSLTGFRQISAGLETDPRAPRRRLVADLAVVFADSWRGKLEGFGGGGPGDSVRGRVGGSLAWRLEIMEKGLPSEFRDVVREVRRDLGGIEGLPWVVTHGDLVPDNIMVHPPHGAEGEGEGGEAWVRQKLGWGREERAGGLVGLIDWAEAEWLPFGVGMYGLEEVLGEDVVVDGGSDVDFVGGGSAATTTTTTTMTTTARFEYYPEAASLRALFWDEVGRVLGDEEVIRRAKRAQVLGVLLWRGIAFDDGALGRVVDEERDAWDLQRLRAWAFEDGGLGLTRGK</sequence>
<keyword evidence="3" id="KW-1185">Reference proteome</keyword>
<protein>
    <recommendedName>
        <fullName evidence="4">Aminoglycoside phosphotransferase domain-containing protein</fullName>
    </recommendedName>
</protein>
<feature type="non-terminal residue" evidence="2">
    <location>
        <position position="448"/>
    </location>
</feature>
<name>A0AAD8UKY5_GLOAC</name>
<reference evidence="2" key="1">
    <citation type="submission" date="2021-12" db="EMBL/GenBank/DDBJ databases">
        <title>Comparative genomics, transcriptomics and evolutionary studies reveal genomic signatures of adaptation to plant cell wall in hemibiotrophic fungi.</title>
        <authorList>
            <consortium name="DOE Joint Genome Institute"/>
            <person name="Baroncelli R."/>
            <person name="Diaz J.F."/>
            <person name="Benocci T."/>
            <person name="Peng M."/>
            <person name="Battaglia E."/>
            <person name="Haridas S."/>
            <person name="Andreopoulos W."/>
            <person name="Labutti K."/>
            <person name="Pangilinan J."/>
            <person name="Floch G.L."/>
            <person name="Makela M.R."/>
            <person name="Henrissat B."/>
            <person name="Grigoriev I.V."/>
            <person name="Crouch J.A."/>
            <person name="De Vries R.P."/>
            <person name="Sukno S.A."/>
            <person name="Thon M.R."/>
        </authorList>
    </citation>
    <scope>NUCLEOTIDE SEQUENCE</scope>
    <source>
        <strain evidence="2">CBS 112980</strain>
    </source>
</reference>
<dbReference type="EMBL" id="JAHMHS010000080">
    <property type="protein sequence ID" value="KAK1722365.1"/>
    <property type="molecule type" value="Genomic_DNA"/>
</dbReference>
<organism evidence="2 3">
    <name type="scientific">Glomerella acutata</name>
    <name type="common">Colletotrichum acutatum</name>
    <dbReference type="NCBI Taxonomy" id="27357"/>
    <lineage>
        <taxon>Eukaryota</taxon>
        <taxon>Fungi</taxon>
        <taxon>Dikarya</taxon>
        <taxon>Ascomycota</taxon>
        <taxon>Pezizomycotina</taxon>
        <taxon>Sordariomycetes</taxon>
        <taxon>Hypocreomycetidae</taxon>
        <taxon>Glomerellales</taxon>
        <taxon>Glomerellaceae</taxon>
        <taxon>Colletotrichum</taxon>
        <taxon>Colletotrichum acutatum species complex</taxon>
    </lineage>
</organism>
<feature type="non-terminal residue" evidence="2">
    <location>
        <position position="1"/>
    </location>
</feature>
<evidence type="ECO:0000256" key="1">
    <source>
        <dbReference type="SAM" id="MobiDB-lite"/>
    </source>
</evidence>
<dbReference type="GeneID" id="85387343"/>
<dbReference type="AlphaFoldDB" id="A0AAD8UKY5"/>
<gene>
    <name evidence="2" type="ORF">BDZ83DRAFT_545348</name>
</gene>
<accession>A0AAD8UKY5</accession>
<dbReference type="SUPFAM" id="SSF56112">
    <property type="entry name" value="Protein kinase-like (PK-like)"/>
    <property type="match status" value="1"/>
</dbReference>
<comment type="caution">
    <text evidence="2">The sequence shown here is derived from an EMBL/GenBank/DDBJ whole genome shotgun (WGS) entry which is preliminary data.</text>
</comment>
<evidence type="ECO:0008006" key="4">
    <source>
        <dbReference type="Google" id="ProtNLM"/>
    </source>
</evidence>